<feature type="transmembrane region" description="Helical" evidence="2">
    <location>
        <begin position="114"/>
        <end position="132"/>
    </location>
</feature>
<dbReference type="HOGENOM" id="CLU_026455_1_0_1"/>
<keyword evidence="4" id="KW-1185">Reference proteome</keyword>
<evidence type="ECO:0000256" key="1">
    <source>
        <dbReference type="SAM" id="MobiDB-lite"/>
    </source>
</evidence>
<feature type="compositionally biased region" description="Low complexity" evidence="1">
    <location>
        <begin position="31"/>
        <end position="44"/>
    </location>
</feature>
<feature type="region of interest" description="Disordered" evidence="1">
    <location>
        <begin position="1"/>
        <end position="80"/>
    </location>
</feature>
<gene>
    <name evidence="3" type="ORF">HYDPIDRAFT_93784</name>
</gene>
<name>A0A0C9VX91_9AGAM</name>
<dbReference type="Proteomes" id="UP000053820">
    <property type="component" value="Unassembled WGS sequence"/>
</dbReference>
<evidence type="ECO:0000313" key="4">
    <source>
        <dbReference type="Proteomes" id="UP000053820"/>
    </source>
</evidence>
<protein>
    <submittedName>
        <fullName evidence="3">Uncharacterized protein</fullName>
    </submittedName>
</protein>
<dbReference type="EMBL" id="KN839853">
    <property type="protein sequence ID" value="KIJ62860.1"/>
    <property type="molecule type" value="Genomic_DNA"/>
</dbReference>
<keyword evidence="2" id="KW-0472">Membrane</keyword>
<evidence type="ECO:0000313" key="3">
    <source>
        <dbReference type="EMBL" id="KIJ62860.1"/>
    </source>
</evidence>
<accession>A0A0C9VX91</accession>
<proteinExistence type="predicted"/>
<dbReference type="AlphaFoldDB" id="A0A0C9VX91"/>
<keyword evidence="2" id="KW-0812">Transmembrane</keyword>
<reference evidence="3 4" key="1">
    <citation type="submission" date="2014-04" db="EMBL/GenBank/DDBJ databases">
        <title>Evolutionary Origins and Diversification of the Mycorrhizal Mutualists.</title>
        <authorList>
            <consortium name="DOE Joint Genome Institute"/>
            <consortium name="Mycorrhizal Genomics Consortium"/>
            <person name="Kohler A."/>
            <person name="Kuo A."/>
            <person name="Nagy L.G."/>
            <person name="Floudas D."/>
            <person name="Copeland A."/>
            <person name="Barry K.W."/>
            <person name="Cichocki N."/>
            <person name="Veneault-Fourrey C."/>
            <person name="LaButti K."/>
            <person name="Lindquist E.A."/>
            <person name="Lipzen A."/>
            <person name="Lundell T."/>
            <person name="Morin E."/>
            <person name="Murat C."/>
            <person name="Riley R."/>
            <person name="Ohm R."/>
            <person name="Sun H."/>
            <person name="Tunlid A."/>
            <person name="Henrissat B."/>
            <person name="Grigoriev I.V."/>
            <person name="Hibbett D.S."/>
            <person name="Martin F."/>
        </authorList>
    </citation>
    <scope>NUCLEOTIDE SEQUENCE [LARGE SCALE GENOMIC DNA]</scope>
    <source>
        <strain evidence="3 4">MD-312</strain>
    </source>
</reference>
<evidence type="ECO:0000256" key="2">
    <source>
        <dbReference type="SAM" id="Phobius"/>
    </source>
</evidence>
<keyword evidence="2" id="KW-1133">Transmembrane helix</keyword>
<organism evidence="3 4">
    <name type="scientific">Hydnomerulius pinastri MD-312</name>
    <dbReference type="NCBI Taxonomy" id="994086"/>
    <lineage>
        <taxon>Eukaryota</taxon>
        <taxon>Fungi</taxon>
        <taxon>Dikarya</taxon>
        <taxon>Basidiomycota</taxon>
        <taxon>Agaricomycotina</taxon>
        <taxon>Agaricomycetes</taxon>
        <taxon>Agaricomycetidae</taxon>
        <taxon>Boletales</taxon>
        <taxon>Boletales incertae sedis</taxon>
        <taxon>Leucogyrophana</taxon>
    </lineage>
</organism>
<dbReference type="OrthoDB" id="4179406at2759"/>
<sequence>MKSTQENDTGDWEDVSESGAEPEGVAQEQPSASASGSQISNSGSLQKKRRVQTKKTPVAASAPPRSQSTKPKRQKTPVVNKEELQEALTDVALYTASYLFDFFKASVEKMRKPLSLFLALYTFAWVMSRMAGTLRMAFYPLCILPGVSRSTLCVPALPPLMVNFPGLVGLQESSFDQLMGESIGGSELSLEVLKAEMTTKDLSVLVRFSNLKSRDTLADLLHTFALDARKTGRGLSKLNARVAGAVDDVMVVNNYVMTIIEGAHETAPSPLLQAISPVKLGPTEDEIIAAAFALAMDTSEQTIAKLVIDAEISRQNLDQMDVDITSLHEIITREDKSTTTEKDELLGELWSKLGGNKKALQEYGDHQALLNDLGDYRENAQAHVTATLQVLHSMSDHLEVLRDRVAAPALLDGKLPLSVHIESIKNGLEVLRECRTRAREVGNPGEMARRLLAPSSE</sequence>